<feature type="chain" id="PRO_5042813038" evidence="2">
    <location>
        <begin position="20"/>
        <end position="111"/>
    </location>
</feature>
<evidence type="ECO:0000313" key="4">
    <source>
        <dbReference type="Proteomes" id="UP000735326"/>
    </source>
</evidence>
<proteinExistence type="predicted"/>
<dbReference type="Proteomes" id="UP000735326">
    <property type="component" value="Unassembled WGS sequence"/>
</dbReference>
<feature type="signal peptide" evidence="2">
    <location>
        <begin position="1"/>
        <end position="19"/>
    </location>
</feature>
<evidence type="ECO:0000256" key="2">
    <source>
        <dbReference type="SAM" id="SignalP"/>
    </source>
</evidence>
<protein>
    <submittedName>
        <fullName evidence="3">Uncharacterized protein</fullName>
    </submittedName>
</protein>
<dbReference type="RefSeq" id="WP_070273911.1">
    <property type="nucleotide sequence ID" value="NZ_MJYS01000077.1"/>
</dbReference>
<keyword evidence="2" id="KW-0732">Signal</keyword>
<keyword evidence="1" id="KW-0175">Coiled coil</keyword>
<evidence type="ECO:0000256" key="1">
    <source>
        <dbReference type="SAM" id="Coils"/>
    </source>
</evidence>
<dbReference type="AlphaFoldDB" id="A0AAN3QWT2"/>
<accession>A0AAN3QWT2</accession>
<organism evidence="3 4">
    <name type="scientific">Campylobacter jejuni</name>
    <dbReference type="NCBI Taxonomy" id="197"/>
    <lineage>
        <taxon>Bacteria</taxon>
        <taxon>Pseudomonadati</taxon>
        <taxon>Campylobacterota</taxon>
        <taxon>Epsilonproteobacteria</taxon>
        <taxon>Campylobacterales</taxon>
        <taxon>Campylobacteraceae</taxon>
        <taxon>Campylobacter</taxon>
    </lineage>
</organism>
<evidence type="ECO:0000313" key="3">
    <source>
        <dbReference type="EMBL" id="EHB2512559.1"/>
    </source>
</evidence>
<gene>
    <name evidence="3" type="ORF">JYC20_001758</name>
</gene>
<comment type="caution">
    <text evidence="3">The sequence shown here is derived from an EMBL/GenBank/DDBJ whole genome shotgun (WGS) entry which is preliminary data.</text>
</comment>
<name>A0AAN3QWT2_CAMJU</name>
<feature type="coiled-coil region" evidence="1">
    <location>
        <begin position="38"/>
        <end position="83"/>
    </location>
</feature>
<reference evidence="3" key="1">
    <citation type="submission" date="2021-02" db="EMBL/GenBank/DDBJ databases">
        <authorList>
            <consortium name="PulseNet: The National Subtyping Network for Foodborne Disease Surveillance"/>
        </authorList>
    </citation>
    <scope>NUCLEOTIDE SEQUENCE</scope>
    <source>
        <strain evidence="3">PNUSAC020384</strain>
    </source>
</reference>
<dbReference type="EMBL" id="AAYVUT010000015">
    <property type="protein sequence ID" value="EHB2512559.1"/>
    <property type="molecule type" value="Genomic_DNA"/>
</dbReference>
<sequence length="111" mass="12851">MVKKAIFISIVLLTTNSFAKCYYVPCNQNVQNGKEQTKNDLKTAFDKVNNELKIVKEKYQDLLTSIEKNNKELDEKIALTREKNLKNKEILFLLKQNISLQSNQISKEGLE</sequence>